<evidence type="ECO:0000313" key="3">
    <source>
        <dbReference type="Proteomes" id="UP000001660"/>
    </source>
</evidence>
<sequence length="43" mass="5138">MKDMTLWGWWYGMFVTLPLFVAGLFLKDRLASAVPQRVRSHRR</sequence>
<gene>
    <name evidence="2" type="ORF">NIDE0035</name>
</gene>
<evidence type="ECO:0000256" key="1">
    <source>
        <dbReference type="SAM" id="Phobius"/>
    </source>
</evidence>
<keyword evidence="1" id="KW-1133">Transmembrane helix</keyword>
<dbReference type="HOGENOM" id="CLU_3231149_0_0_0"/>
<protein>
    <submittedName>
        <fullName evidence="2">Uncharacterized protein</fullName>
    </submittedName>
</protein>
<reference evidence="2 3" key="1">
    <citation type="journal article" date="2010" name="Proc. Natl. Acad. Sci. U.S.A.">
        <title>A Nitrospira metagenome illuminates the physiology and evolution of globally important nitrite-oxidizing bacteria.</title>
        <authorList>
            <person name="Lucker S."/>
            <person name="Wagner M."/>
            <person name="Maixner F."/>
            <person name="Pelletier E."/>
            <person name="Koch H."/>
            <person name="Vacherie B."/>
            <person name="Rattei T."/>
            <person name="Sinninghe Damste J."/>
            <person name="Spieck E."/>
            <person name="Le Paslier D."/>
            <person name="Daims H."/>
        </authorList>
    </citation>
    <scope>NUCLEOTIDE SEQUENCE [LARGE SCALE GENOMIC DNA]</scope>
</reference>
<dbReference type="Proteomes" id="UP000001660">
    <property type="component" value="Chromosome"/>
</dbReference>
<evidence type="ECO:0000313" key="2">
    <source>
        <dbReference type="EMBL" id="CBK39823.1"/>
    </source>
</evidence>
<dbReference type="KEGG" id="nde:NIDE0035"/>
<dbReference type="STRING" id="330214.NIDE0035"/>
<proteinExistence type="predicted"/>
<keyword evidence="1" id="KW-0472">Membrane</keyword>
<keyword evidence="1" id="KW-0812">Transmembrane</keyword>
<accession>D8P9B4</accession>
<keyword evidence="3" id="KW-1185">Reference proteome</keyword>
<dbReference type="EMBL" id="FP929003">
    <property type="protein sequence ID" value="CBK39823.1"/>
    <property type="molecule type" value="Genomic_DNA"/>
</dbReference>
<feature type="transmembrane region" description="Helical" evidence="1">
    <location>
        <begin position="6"/>
        <end position="26"/>
    </location>
</feature>
<organism evidence="2 3">
    <name type="scientific">Nitrospira defluvii</name>
    <dbReference type="NCBI Taxonomy" id="330214"/>
    <lineage>
        <taxon>Bacteria</taxon>
        <taxon>Pseudomonadati</taxon>
        <taxon>Nitrospirota</taxon>
        <taxon>Nitrospiria</taxon>
        <taxon>Nitrospirales</taxon>
        <taxon>Nitrospiraceae</taxon>
        <taxon>Nitrospira</taxon>
    </lineage>
</organism>
<dbReference type="AlphaFoldDB" id="D8P9B4"/>
<name>D8P9B4_9BACT</name>